<organism evidence="7 8">
    <name type="scientific">Spinacia oleracea</name>
    <name type="common">Spinach</name>
    <dbReference type="NCBI Taxonomy" id="3562"/>
    <lineage>
        <taxon>Eukaryota</taxon>
        <taxon>Viridiplantae</taxon>
        <taxon>Streptophyta</taxon>
        <taxon>Embryophyta</taxon>
        <taxon>Tracheophyta</taxon>
        <taxon>Spermatophyta</taxon>
        <taxon>Magnoliopsida</taxon>
        <taxon>eudicotyledons</taxon>
        <taxon>Gunneridae</taxon>
        <taxon>Pentapetalae</taxon>
        <taxon>Caryophyllales</taxon>
        <taxon>Chenopodiaceae</taxon>
        <taxon>Chenopodioideae</taxon>
        <taxon>Anserineae</taxon>
        <taxon>Spinacia</taxon>
    </lineage>
</organism>
<dbReference type="GO" id="GO:0005739">
    <property type="term" value="C:mitochondrion"/>
    <property type="evidence" value="ECO:0000318"/>
    <property type="project" value="GO_Central"/>
</dbReference>
<dbReference type="Proteomes" id="UP000813463">
    <property type="component" value="Chromosome 1"/>
</dbReference>
<reference evidence="8" key="2">
    <citation type="submission" date="2025-08" db="UniProtKB">
        <authorList>
            <consortium name="RefSeq"/>
        </authorList>
    </citation>
    <scope>IDENTIFICATION</scope>
    <source>
        <tissue evidence="8">Leaf</tissue>
    </source>
</reference>
<accession>A0A9R0ID75</accession>
<dbReference type="GO" id="GO:0071949">
    <property type="term" value="F:FAD binding"/>
    <property type="evidence" value="ECO:0000318"/>
    <property type="project" value="GO_Central"/>
</dbReference>
<feature type="domain" description="Proline dehydrogenase" evidence="6">
    <location>
        <begin position="141"/>
        <end position="477"/>
    </location>
</feature>
<evidence type="ECO:0000259" key="6">
    <source>
        <dbReference type="Pfam" id="PF01619"/>
    </source>
</evidence>
<comment type="function">
    <text evidence="5">Converts proline to delta-1-pyrroline-5-carboxylate.</text>
</comment>
<dbReference type="GeneID" id="110786840"/>
<sequence>MAIRVTPKLFQRFNQITKALSSSPSSLPVLPLNFDEKPESFVVKPEAETGTGTFQRSSSSSSILDFEDTQKLFSTFSNTKLIRSVFNLNMASIDPVVDMGIWVMRSRLLEVPGFRQAILGSVKHSFYEQFVAGKDLKETSQTVEKIYGEGLRGMLNYGLEHAYDNQSCDQNYNTFLNTIESTKFFPPSSVSFVIVKISAICPMSLLERLSDLLRWEKQDPSFKLPWKQNSLPILSDSSPFYHTPEKPDPLTQQEEQDLQLAHERLTKLCQRCLELNVPLTVDAEDTKIQPGIDYLTYNSAIEYNKLGGKTPIVYGTLQAYLKDAKERMLLATEAAKKMGLPIGFKIVRGAYMSSESKLAASLGFESPIHNTIQDTHDCYNECASYMLDKIVDGSGAVVLATHNVESGKLAATKAKCLGIGKENDRLQFAQLYGMSEALSYGLKNAGFQVSKYLTFGPVEEVIPYLLRRAEENRGMLSSSCLDRQLMGMELKRRLKAGFGM</sequence>
<comment type="catalytic activity">
    <reaction evidence="5">
        <text>L-proline + a quinone = (S)-1-pyrroline-5-carboxylate + a quinol + H(+)</text>
        <dbReference type="Rhea" id="RHEA:23784"/>
        <dbReference type="ChEBI" id="CHEBI:15378"/>
        <dbReference type="ChEBI" id="CHEBI:17388"/>
        <dbReference type="ChEBI" id="CHEBI:24646"/>
        <dbReference type="ChEBI" id="CHEBI:60039"/>
        <dbReference type="ChEBI" id="CHEBI:132124"/>
        <dbReference type="EC" id="1.5.5.2"/>
    </reaction>
</comment>
<keyword evidence="3 5" id="KW-0560">Oxidoreductase</keyword>
<keyword evidence="7" id="KW-1185">Reference proteome</keyword>
<keyword evidence="5" id="KW-0285">Flavoprotein</keyword>
<dbReference type="InterPro" id="IPR029041">
    <property type="entry name" value="FAD-linked_oxidoreductase-like"/>
</dbReference>
<dbReference type="OrthoDB" id="5464at2759"/>
<dbReference type="GO" id="GO:0004657">
    <property type="term" value="F:proline dehydrogenase activity"/>
    <property type="evidence" value="ECO:0000318"/>
    <property type="project" value="GO_Central"/>
</dbReference>
<evidence type="ECO:0000256" key="5">
    <source>
        <dbReference type="RuleBase" id="RU364054"/>
    </source>
</evidence>
<dbReference type="AlphaFoldDB" id="A0A9R0ID75"/>
<comment type="cofactor">
    <cofactor evidence="5">
        <name>FAD</name>
        <dbReference type="ChEBI" id="CHEBI:57692"/>
    </cofactor>
</comment>
<gene>
    <name evidence="8" type="primary">LOC110786840</name>
</gene>
<dbReference type="PANTHER" id="PTHR13914">
    <property type="entry name" value="PROLINE OXIDASE"/>
    <property type="match status" value="1"/>
</dbReference>
<dbReference type="RefSeq" id="XP_021847108.1">
    <property type="nucleotide sequence ID" value="XM_021991416.2"/>
</dbReference>
<protein>
    <recommendedName>
        <fullName evidence="2 5">Proline dehydrogenase</fullName>
        <ecNumber evidence="2 5">1.5.5.2</ecNumber>
    </recommendedName>
</protein>
<dbReference type="EC" id="1.5.5.2" evidence="2 5"/>
<evidence type="ECO:0000256" key="4">
    <source>
        <dbReference type="ARBA" id="ARBA00023062"/>
    </source>
</evidence>
<name>A0A9R0ID75_SPIOL</name>
<dbReference type="KEGG" id="soe:110786840"/>
<dbReference type="SUPFAM" id="SSF51730">
    <property type="entry name" value="FAD-linked oxidoreductase"/>
    <property type="match status" value="1"/>
</dbReference>
<evidence type="ECO:0000313" key="8">
    <source>
        <dbReference type="RefSeq" id="XP_021847108.1"/>
    </source>
</evidence>
<evidence type="ECO:0000256" key="2">
    <source>
        <dbReference type="ARBA" id="ARBA00012695"/>
    </source>
</evidence>
<dbReference type="InterPro" id="IPR015659">
    <property type="entry name" value="Proline_oxidase"/>
</dbReference>
<dbReference type="GO" id="GO:0010133">
    <property type="term" value="P:L-proline catabolic process to L-glutamate"/>
    <property type="evidence" value="ECO:0000318"/>
    <property type="project" value="GO_Central"/>
</dbReference>
<dbReference type="Gene3D" id="3.20.20.220">
    <property type="match status" value="1"/>
</dbReference>
<keyword evidence="4 5" id="KW-0642">Proline metabolism</keyword>
<evidence type="ECO:0000256" key="1">
    <source>
        <dbReference type="ARBA" id="ARBA00005869"/>
    </source>
</evidence>
<comment type="similarity">
    <text evidence="1 5">Belongs to the proline oxidase family.</text>
</comment>
<dbReference type="InterPro" id="IPR002872">
    <property type="entry name" value="Proline_DH_dom"/>
</dbReference>
<keyword evidence="5" id="KW-0274">FAD</keyword>
<evidence type="ECO:0000256" key="3">
    <source>
        <dbReference type="ARBA" id="ARBA00023002"/>
    </source>
</evidence>
<evidence type="ECO:0000313" key="7">
    <source>
        <dbReference type="Proteomes" id="UP000813463"/>
    </source>
</evidence>
<proteinExistence type="inferred from homology"/>
<dbReference type="PANTHER" id="PTHR13914:SF0">
    <property type="entry name" value="PROLINE DEHYDROGENASE 1, MITOCHONDRIAL"/>
    <property type="match status" value="1"/>
</dbReference>
<reference evidence="7" key="1">
    <citation type="journal article" date="2021" name="Nat. Commun.">
        <title>Genomic analyses provide insights into spinach domestication and the genetic basis of agronomic traits.</title>
        <authorList>
            <person name="Cai X."/>
            <person name="Sun X."/>
            <person name="Xu C."/>
            <person name="Sun H."/>
            <person name="Wang X."/>
            <person name="Ge C."/>
            <person name="Zhang Z."/>
            <person name="Wang Q."/>
            <person name="Fei Z."/>
            <person name="Jiao C."/>
            <person name="Wang Q."/>
        </authorList>
    </citation>
    <scope>NUCLEOTIDE SEQUENCE [LARGE SCALE GENOMIC DNA]</scope>
    <source>
        <strain evidence="7">cv. Varoflay</strain>
    </source>
</reference>
<dbReference type="Pfam" id="PF01619">
    <property type="entry name" value="Pro_dh"/>
    <property type="match status" value="1"/>
</dbReference>